<dbReference type="RefSeq" id="WP_089818276.1">
    <property type="nucleotide sequence ID" value="NZ_FORQ01000001.1"/>
</dbReference>
<reference evidence="2" key="1">
    <citation type="submission" date="2016-10" db="EMBL/GenBank/DDBJ databases">
        <authorList>
            <person name="Varghese N."/>
            <person name="Submissions S."/>
        </authorList>
    </citation>
    <scope>NUCLEOTIDE SEQUENCE [LARGE SCALE GENOMIC DNA]</scope>
    <source>
        <strain evidence="2">DSM 22251</strain>
    </source>
</reference>
<dbReference type="EMBL" id="FORQ01000001">
    <property type="protein sequence ID" value="SFI65095.1"/>
    <property type="molecule type" value="Genomic_DNA"/>
</dbReference>
<organism evidence="1 2">
    <name type="scientific">Kaistella treverensis</name>
    <dbReference type="NCBI Taxonomy" id="631455"/>
    <lineage>
        <taxon>Bacteria</taxon>
        <taxon>Pseudomonadati</taxon>
        <taxon>Bacteroidota</taxon>
        <taxon>Flavobacteriia</taxon>
        <taxon>Flavobacteriales</taxon>
        <taxon>Weeksellaceae</taxon>
        <taxon>Chryseobacterium group</taxon>
        <taxon>Kaistella</taxon>
    </lineage>
</organism>
<proteinExistence type="predicted"/>
<accession>A0A1I3JYT0</accession>
<protein>
    <submittedName>
        <fullName evidence="1">Uncharacterized protein</fullName>
    </submittedName>
</protein>
<evidence type="ECO:0000313" key="2">
    <source>
        <dbReference type="Proteomes" id="UP000242560"/>
    </source>
</evidence>
<evidence type="ECO:0000313" key="1">
    <source>
        <dbReference type="EMBL" id="SFI65095.1"/>
    </source>
</evidence>
<sequence length="138" mass="15970">MKNSLRYVAIFLLLLCVLRCNDRNERAYVNSSGAVQIDSVRIEHDTMALFSIQAIQTFSTFNSSCEGFYGYDYIYADEFNRDVTSYKFTTEAACGEKKVHFSQINFRPQKRGTYFFKFFNGLNSSGKAIWIEKKITVL</sequence>
<name>A0A1I3JYT0_9FLAO</name>
<dbReference type="AlphaFoldDB" id="A0A1I3JYT0"/>
<dbReference type="Proteomes" id="UP000242560">
    <property type="component" value="Unassembled WGS sequence"/>
</dbReference>
<keyword evidence="2" id="KW-1185">Reference proteome</keyword>
<gene>
    <name evidence="1" type="ORF">SAMN05421638_0466</name>
</gene>